<accession>A0A1J4JGY5</accession>
<dbReference type="GeneID" id="94829836"/>
<dbReference type="InterPro" id="IPR001394">
    <property type="entry name" value="Peptidase_C19_UCH"/>
</dbReference>
<dbReference type="PROSITE" id="PS00973">
    <property type="entry name" value="USP_2"/>
    <property type="match status" value="1"/>
</dbReference>
<keyword evidence="3" id="KW-1185">Reference proteome</keyword>
<dbReference type="Gene3D" id="3.90.70.10">
    <property type="entry name" value="Cysteine proteinases"/>
    <property type="match status" value="1"/>
</dbReference>
<dbReference type="Pfam" id="PF00443">
    <property type="entry name" value="UCH"/>
    <property type="match status" value="1"/>
</dbReference>
<dbReference type="VEuPathDB" id="TrichDB:TRFO_09899"/>
<dbReference type="InterPro" id="IPR050164">
    <property type="entry name" value="Peptidase_C19"/>
</dbReference>
<name>A0A1J4JGY5_9EUKA</name>
<dbReference type="PROSITE" id="PS00972">
    <property type="entry name" value="USP_1"/>
    <property type="match status" value="1"/>
</dbReference>
<dbReference type="FunFam" id="3.90.70.10:FF:000090">
    <property type="entry name" value="Clan CA, family C19, ubiquitin hydrolase-like cysteine peptidase"/>
    <property type="match status" value="1"/>
</dbReference>
<dbReference type="GO" id="GO:0016579">
    <property type="term" value="P:protein deubiquitination"/>
    <property type="evidence" value="ECO:0007669"/>
    <property type="project" value="InterPro"/>
</dbReference>
<sequence>MNSDFDDWRTIFLASMELSQPFQEQMDKCTIYIDQIINFNVLLPPNTNSTESFLNDTLIPIIPQILNFNITQTHKNKIDTIINFVKKLLVLIPWSFVNDRIEIFLQLSNITHTNNRLYKSIQQVNPKFDAVDQIYEFFISHEFFTMMLIRVNSEIPITLEHFEFFLTNFDRMKYKINEIMRSSLMFSIFDCFQDFVFNNIMEFNNFKNIDHRTIMKVFSLIISVSSVFDDETPNESIATICECGFNATQIQNLESQLFGTSIFNCLVNGPDKSVDIFINNIKSRNFVSDFISRDLHPDVISNFVPVLVKLADFNCISIKEVENIWGIAKNAHNIEKEKMYSLVLDLLQKFTIDEVTMFFVNVNDDSKEYIKLSIDFLTKKSLQQEFVTLMMTNIIEKSSNMHVSIDVFKPMYEIGNTPSLKRELINVCINKITKEYDPFIADLLSDIATVCASTLRTDFNSPDLYDKLCNYLLNQKLDHSNLQHIETENQYDSLYPLIAKLARPYDKKLNVSVLESLIANSFNYSHFWNFLCELIKLLGLNAFDNQSLQLLIKFIEKEEILPENNKFADFFRDFFFLINIEEKKIIPTATKGKCKGPKNIFPINFKIIHLPLKFENKLVKMILTPENESLSEKYRKIVTDFYTKLETKMSIVDIFYELLEKSENDKQLIRALSLIYNFCRQNDNEGLIKYISHSFVPSQMKFVKANPINVELPNNTRKQIKVENKAPAQSILILISPYLPHPYSKYFLTINNKDVTQLAIDYQNGFKINGTVYVQNRPPNSKYFSDNPSENLKTLKFTERLLHYYQEERSDALYKFIWEILLYLPSDEQCIELSTEPESFLSKLANSNNKYESRYLLQILLWRLQSPEYKNKYATPLLPVLTELVNNDNLTAFSADEIVRILNLYPIPEFVVPAFKILANNEIKEDTKYLAIDIILSFKFNIQTHILENIELIRNAILIMSPKNWNVFKNIIFNVNDGKKLYEMAIKSLRTNSQNTLFFTEIFSNYLPEFSSSKGNAQIELCMKLMKENPSLGIATALKEQIKKQGGNNCDNIVNEIVSMIEICNNSSILTELLSIISLINNSSSKNDQTNVDISLFIHKISNFTIDTWSFEQEKSEIGQPSYRGLRNLAATCYMNAALQQLYHIPAFRYLLSKVSNPKPFVQSLQQLVNEMTYSKSKFCDPEIFFNMWASLHCGLFMPNQQEDVQEFLQFFIDDLPEEIKSLFEGIMLSTTIGETHDFKKEEEEKFTSLPVPINKNNMTESLNEFFQDQLMFGDNKYQLPDGSKINVILSQKIKTAPSVLIIQLKRFHYDMRTYARIKINKKFEFLQKLSLNHLMVNQDSDENYTLHGVVVHRGEGSHGHYTSLVLIDDEWIKFDDIDVHKVDQKTFETEAFGSDTEINGPFGLEPNNMNGYILFYVKDNATIDNIPICSKFEEIIPEDIKIAIENNNRNYLFKQCVFMEQTLMFMLESANNDDLRDYFFNVFCHSKLGDLAMLITDRINEICQPNELIGWMQDNFKEKVIKVYLNCTTQEIIKATTNLIINCINKLPSEVSGPFIGLFLNELQINIPRWRQIDSIGNLLVEYLNTKPENVIFGQTNGWTEIILCLIYEIYTNKRSENALKNIDIPQIFEVAKILASEFNSDIYQHLLEIKSFVSKSPSTYSIYKSLLIKCTIEGIFDIENMTKILPDELTRPKQMEIYLSRINSPDKFPKIIKTVENDKRYRRCDIIKYFTQNIHMFHEPLLKNSDYLIDSLLIPEKSTLNDDSVILIMKLFNNNHYAQLNEQKEFLNKMIKVIPQLNNRKANSLSPFFQVLLHFMQTTNFPKNSKIDGLDKVKTNSPYLLALSAYSDPSNIPSLFENKFKNCTSLMNIKLRLQEFIPVLDTVPDNIFIQLLSMKNIWMIICSQFGTGYSQSDFQHLEEVVQICIRRKSKESDDLTFNIITDYGKGREKPIQLFAKFLPNIIDSLNFEKLDILLKILSDTLSKGGTSKMTVDLINIYCQNIIYFLNNHKNENVINKLTFSFAEAAKYASKTKDNSTSLLLIQLVGIISSFNEDYRNNVLYYTKTQFEQLVSLKTLIDPYIIAALHVECLFRGKLDKTVISQIIEVDKKALRSNKNVKKEVYYSLLNHLMNEYPKPWSALVAKETFLGARYEKTEEKNFFLNSLPKLQNADLEDFIKQCADAFVCVKEISSHSQIDAALQLEKIALIISLFPEQKEKILSMFQIDKNWASQSDRHRKALESIFGQVI</sequence>
<dbReference type="PROSITE" id="PS50235">
    <property type="entry name" value="USP_3"/>
    <property type="match status" value="1"/>
</dbReference>
<dbReference type="InterPro" id="IPR018200">
    <property type="entry name" value="USP_CS"/>
</dbReference>
<dbReference type="GO" id="GO:0005634">
    <property type="term" value="C:nucleus"/>
    <property type="evidence" value="ECO:0007669"/>
    <property type="project" value="TreeGrafter"/>
</dbReference>
<proteinExistence type="predicted"/>
<dbReference type="Proteomes" id="UP000179807">
    <property type="component" value="Unassembled WGS sequence"/>
</dbReference>
<dbReference type="RefSeq" id="XP_068349653.1">
    <property type="nucleotide sequence ID" value="XM_068495132.1"/>
</dbReference>
<dbReference type="PANTHER" id="PTHR24006">
    <property type="entry name" value="UBIQUITIN CARBOXYL-TERMINAL HYDROLASE"/>
    <property type="match status" value="1"/>
</dbReference>
<feature type="domain" description="USP" evidence="1">
    <location>
        <begin position="1124"/>
        <end position="1420"/>
    </location>
</feature>
<dbReference type="GO" id="GO:0004843">
    <property type="term" value="F:cysteine-type deubiquitinase activity"/>
    <property type="evidence" value="ECO:0007669"/>
    <property type="project" value="InterPro"/>
</dbReference>
<evidence type="ECO:0000313" key="2">
    <source>
        <dbReference type="EMBL" id="OHS96516.1"/>
    </source>
</evidence>
<gene>
    <name evidence="2" type="ORF">TRFO_09899</name>
</gene>
<dbReference type="InterPro" id="IPR028889">
    <property type="entry name" value="USP"/>
</dbReference>
<dbReference type="EMBL" id="MLAK01001171">
    <property type="protein sequence ID" value="OHS96516.1"/>
    <property type="molecule type" value="Genomic_DNA"/>
</dbReference>
<protein>
    <recommendedName>
        <fullName evidence="1">USP domain-containing protein</fullName>
    </recommendedName>
</protein>
<reference evidence="2" key="1">
    <citation type="submission" date="2016-10" db="EMBL/GenBank/DDBJ databases">
        <authorList>
            <person name="Benchimol M."/>
            <person name="Almeida L.G."/>
            <person name="Vasconcelos A.T."/>
            <person name="Perreira-Neves A."/>
            <person name="Rosa I.A."/>
            <person name="Tasca T."/>
            <person name="Bogo M.R."/>
            <person name="de Souza W."/>
        </authorList>
    </citation>
    <scope>NUCLEOTIDE SEQUENCE [LARGE SCALE GENOMIC DNA]</scope>
    <source>
        <strain evidence="2">K</strain>
    </source>
</reference>
<dbReference type="OrthoDB" id="27652at2759"/>
<comment type="caution">
    <text evidence="2">The sequence shown here is derived from an EMBL/GenBank/DDBJ whole genome shotgun (WGS) entry which is preliminary data.</text>
</comment>
<evidence type="ECO:0000259" key="1">
    <source>
        <dbReference type="PROSITE" id="PS50235"/>
    </source>
</evidence>
<dbReference type="GO" id="GO:0005829">
    <property type="term" value="C:cytosol"/>
    <property type="evidence" value="ECO:0007669"/>
    <property type="project" value="TreeGrafter"/>
</dbReference>
<evidence type="ECO:0000313" key="3">
    <source>
        <dbReference type="Proteomes" id="UP000179807"/>
    </source>
</evidence>
<dbReference type="SUPFAM" id="SSF54001">
    <property type="entry name" value="Cysteine proteinases"/>
    <property type="match status" value="1"/>
</dbReference>
<organism evidence="2 3">
    <name type="scientific">Tritrichomonas foetus</name>
    <dbReference type="NCBI Taxonomy" id="1144522"/>
    <lineage>
        <taxon>Eukaryota</taxon>
        <taxon>Metamonada</taxon>
        <taxon>Parabasalia</taxon>
        <taxon>Tritrichomonadida</taxon>
        <taxon>Tritrichomonadidae</taxon>
        <taxon>Tritrichomonas</taxon>
    </lineage>
</organism>
<dbReference type="InterPro" id="IPR038765">
    <property type="entry name" value="Papain-like_cys_pep_sf"/>
</dbReference>
<dbReference type="PANTHER" id="PTHR24006:SF827">
    <property type="entry name" value="UBIQUITIN CARBOXYL-TERMINAL HYDROLASE 34"/>
    <property type="match status" value="1"/>
</dbReference>